<evidence type="ECO:0000313" key="3">
    <source>
        <dbReference type="Proteomes" id="UP001596380"/>
    </source>
</evidence>
<keyword evidence="3" id="KW-1185">Reference proteome</keyword>
<feature type="region of interest" description="Disordered" evidence="1">
    <location>
        <begin position="22"/>
        <end position="52"/>
    </location>
</feature>
<organism evidence="2 3">
    <name type="scientific">Actinomadura yumaensis</name>
    <dbReference type="NCBI Taxonomy" id="111807"/>
    <lineage>
        <taxon>Bacteria</taxon>
        <taxon>Bacillati</taxon>
        <taxon>Actinomycetota</taxon>
        <taxon>Actinomycetes</taxon>
        <taxon>Streptosporangiales</taxon>
        <taxon>Thermomonosporaceae</taxon>
        <taxon>Actinomadura</taxon>
    </lineage>
</organism>
<name>A0ABW2CE27_9ACTN</name>
<dbReference type="Proteomes" id="UP001596380">
    <property type="component" value="Unassembled WGS sequence"/>
</dbReference>
<evidence type="ECO:0000256" key="1">
    <source>
        <dbReference type="SAM" id="MobiDB-lite"/>
    </source>
</evidence>
<comment type="caution">
    <text evidence="2">The sequence shown here is derived from an EMBL/GenBank/DDBJ whole genome shotgun (WGS) entry which is preliminary data.</text>
</comment>
<reference evidence="3" key="1">
    <citation type="journal article" date="2019" name="Int. J. Syst. Evol. Microbiol.">
        <title>The Global Catalogue of Microorganisms (GCM) 10K type strain sequencing project: providing services to taxonomists for standard genome sequencing and annotation.</title>
        <authorList>
            <consortium name="The Broad Institute Genomics Platform"/>
            <consortium name="The Broad Institute Genome Sequencing Center for Infectious Disease"/>
            <person name="Wu L."/>
            <person name="Ma J."/>
        </authorList>
    </citation>
    <scope>NUCLEOTIDE SEQUENCE [LARGE SCALE GENOMIC DNA]</scope>
    <source>
        <strain evidence="3">JCM 3369</strain>
    </source>
</reference>
<accession>A0ABW2CE27</accession>
<evidence type="ECO:0000313" key="2">
    <source>
        <dbReference type="EMBL" id="MFC6880037.1"/>
    </source>
</evidence>
<protein>
    <submittedName>
        <fullName evidence="2">Uncharacterized protein</fullName>
    </submittedName>
</protein>
<gene>
    <name evidence="2" type="ORF">ACFQKB_09705</name>
</gene>
<dbReference type="RefSeq" id="WP_160820551.1">
    <property type="nucleotide sequence ID" value="NZ_JBHSXE010000001.1"/>
</dbReference>
<dbReference type="EMBL" id="JBHSXS010000004">
    <property type="protein sequence ID" value="MFC6880037.1"/>
    <property type="molecule type" value="Genomic_DNA"/>
</dbReference>
<sequence>MIVLAGVALGIVFWPGGSGKTANTAGTSATPQESPVETASESPTVASSGAELTQQAREVDALLSDMTTTRSDLGTVVTDGCRTDGLERIRDRRQEQLSKARALDVGALDSGTELKDALVRALQASVESNQRYLDAAPGCPSDDDVADVNQRASDAKNEFVRYWRPVAEKAGLPSRSSDTI</sequence>
<proteinExistence type="predicted"/>